<gene>
    <name evidence="1" type="ORF">JFN90_06285</name>
</gene>
<evidence type="ECO:0000313" key="2">
    <source>
        <dbReference type="Proteomes" id="UP000641025"/>
    </source>
</evidence>
<sequence>MNKATKRKISTRLIRKGALIEETYSAFQLWDLSKNFADNLSILRESNIWGAHNQSWLREITATLSTRFSNQHHLSPLIQLAKAGFELSRWKPCLLWHLAAIDELYYRFALEWLYPAFQDGTYLIRTEDVVPFVTELTSGQIASGGELSAYGTLRAARDLLRMSADFDQLTGAATRQFNNYHLSQESFLFILYSLSDREENPRNIIDAPEWRLFLMSPSQVEHELMELHQYQQVNFEMAGSLVHLNLPCKSLHEYVERLINNE</sequence>
<dbReference type="EMBL" id="JAEMHK010000003">
    <property type="protein sequence ID" value="MBJ6799743.1"/>
    <property type="molecule type" value="Genomic_DNA"/>
</dbReference>
<keyword evidence="2" id="KW-1185">Reference proteome</keyword>
<dbReference type="InterPro" id="IPR014948">
    <property type="entry name" value="BrxA"/>
</dbReference>
<dbReference type="Proteomes" id="UP000641025">
    <property type="component" value="Unassembled WGS sequence"/>
</dbReference>
<comment type="caution">
    <text evidence="1">The sequence shown here is derived from an EMBL/GenBank/DDBJ whole genome shotgun (WGS) entry which is preliminary data.</text>
</comment>
<accession>A0ABS0YP42</accession>
<dbReference type="Pfam" id="PF08849">
    <property type="entry name" value="BrxA"/>
    <property type="match status" value="1"/>
</dbReference>
<dbReference type="Gene3D" id="1.10.3540.10">
    <property type="entry name" value="uncharacterized protein from magnetospirillum magneticum domain"/>
    <property type="match status" value="1"/>
</dbReference>
<evidence type="ECO:0000313" key="1">
    <source>
        <dbReference type="EMBL" id="MBJ6799743.1"/>
    </source>
</evidence>
<name>A0ABS0YP42_9BACT</name>
<organism evidence="1 2">
    <name type="scientific">Geomonas propionica</name>
    <dbReference type="NCBI Taxonomy" id="2798582"/>
    <lineage>
        <taxon>Bacteria</taxon>
        <taxon>Pseudomonadati</taxon>
        <taxon>Thermodesulfobacteriota</taxon>
        <taxon>Desulfuromonadia</taxon>
        <taxon>Geobacterales</taxon>
        <taxon>Geobacteraceae</taxon>
        <taxon>Geomonas</taxon>
    </lineage>
</organism>
<proteinExistence type="predicted"/>
<dbReference type="RefSeq" id="WP_199394245.1">
    <property type="nucleotide sequence ID" value="NZ_JAEMHK010000003.1"/>
</dbReference>
<reference evidence="1 2" key="1">
    <citation type="submission" date="2020-12" db="EMBL/GenBank/DDBJ databases">
        <title>Geomonas sp. Red259, isolated from paddy soil.</title>
        <authorList>
            <person name="Xu Z."/>
            <person name="Zhang Z."/>
            <person name="Masuda Y."/>
            <person name="Itoh H."/>
            <person name="Senoo K."/>
        </authorList>
    </citation>
    <scope>NUCLEOTIDE SEQUENCE [LARGE SCALE GENOMIC DNA]</scope>
    <source>
        <strain evidence="1 2">Red259</strain>
    </source>
</reference>
<protein>
    <submittedName>
        <fullName evidence="1">DUF1819 family protein</fullName>
    </submittedName>
</protein>
<dbReference type="InterPro" id="IPR023137">
    <property type="entry name" value="BrxA_sf"/>
</dbReference>